<feature type="domain" description="Ricin B lectin" evidence="8">
    <location>
        <begin position="522"/>
        <end position="655"/>
    </location>
</feature>
<keyword evidence="4" id="KW-0378">Hydrolase</keyword>
<dbReference type="CDD" id="cd23418">
    <property type="entry name" value="beta-trefoil_Ricin_XLN-like"/>
    <property type="match status" value="1"/>
</dbReference>
<dbReference type="RefSeq" id="WP_143025291.1">
    <property type="nucleotide sequence ID" value="NZ_FNDV01000003.1"/>
</dbReference>
<feature type="chain" id="PRO_5011747580" description="beta-N-acetylhexosaminidase" evidence="7">
    <location>
        <begin position="28"/>
        <end position="655"/>
    </location>
</feature>
<dbReference type="Gene3D" id="3.20.20.80">
    <property type="entry name" value="Glycosidases"/>
    <property type="match status" value="1"/>
</dbReference>
<dbReference type="GO" id="GO:0004563">
    <property type="term" value="F:beta-N-acetylhexosaminidase activity"/>
    <property type="evidence" value="ECO:0007669"/>
    <property type="project" value="UniProtKB-EC"/>
</dbReference>
<dbReference type="AlphaFoldDB" id="A0A1H0FF48"/>
<feature type="signal peptide" evidence="7">
    <location>
        <begin position="1"/>
        <end position="27"/>
    </location>
</feature>
<dbReference type="InterPro" id="IPR025705">
    <property type="entry name" value="Beta_hexosaminidase_sua/sub"/>
</dbReference>
<evidence type="ECO:0000256" key="1">
    <source>
        <dbReference type="ARBA" id="ARBA00001231"/>
    </source>
</evidence>
<dbReference type="InterPro" id="IPR000772">
    <property type="entry name" value="Ricin_B_lectin"/>
</dbReference>
<dbReference type="GO" id="GO:0016020">
    <property type="term" value="C:membrane"/>
    <property type="evidence" value="ECO:0007669"/>
    <property type="project" value="TreeGrafter"/>
</dbReference>
<dbReference type="Gene3D" id="2.80.10.50">
    <property type="match status" value="1"/>
</dbReference>
<dbReference type="InterPro" id="IPR017853">
    <property type="entry name" value="GH"/>
</dbReference>
<dbReference type="CDD" id="cd06568">
    <property type="entry name" value="GH20_SpHex_like"/>
    <property type="match status" value="1"/>
</dbReference>
<reference evidence="10" key="1">
    <citation type="submission" date="2016-10" db="EMBL/GenBank/DDBJ databases">
        <authorList>
            <person name="Varghese N."/>
            <person name="Submissions S."/>
        </authorList>
    </citation>
    <scope>NUCLEOTIDE SEQUENCE [LARGE SCALE GENOMIC DNA]</scope>
    <source>
        <strain evidence="10">IBRC-M 10655</strain>
    </source>
</reference>
<dbReference type="Pfam" id="PF00652">
    <property type="entry name" value="Ricin_B_lectin"/>
    <property type="match status" value="1"/>
</dbReference>
<comment type="catalytic activity">
    <reaction evidence="1">
        <text>Hydrolysis of terminal non-reducing N-acetyl-D-hexosamine residues in N-acetyl-beta-D-hexosaminides.</text>
        <dbReference type="EC" id="3.2.1.52"/>
    </reaction>
</comment>
<dbReference type="InterPro" id="IPR029018">
    <property type="entry name" value="Hex-like_dom2"/>
</dbReference>
<dbReference type="PANTHER" id="PTHR22600:SF57">
    <property type="entry name" value="BETA-N-ACETYLHEXOSAMINIDASE"/>
    <property type="match status" value="1"/>
</dbReference>
<dbReference type="PRINTS" id="PR00738">
    <property type="entry name" value="GLHYDRLASE20"/>
</dbReference>
<dbReference type="Gene3D" id="3.30.379.10">
    <property type="entry name" value="Chitobiase/beta-hexosaminidase domain 2-like"/>
    <property type="match status" value="1"/>
</dbReference>
<dbReference type="PANTHER" id="PTHR22600">
    <property type="entry name" value="BETA-HEXOSAMINIDASE"/>
    <property type="match status" value="1"/>
</dbReference>
<evidence type="ECO:0000256" key="7">
    <source>
        <dbReference type="SAM" id="SignalP"/>
    </source>
</evidence>
<keyword evidence="5" id="KW-0326">Glycosidase</keyword>
<organism evidence="9 10">
    <name type="scientific">Actinokineospora alba</name>
    <dbReference type="NCBI Taxonomy" id="504798"/>
    <lineage>
        <taxon>Bacteria</taxon>
        <taxon>Bacillati</taxon>
        <taxon>Actinomycetota</taxon>
        <taxon>Actinomycetes</taxon>
        <taxon>Pseudonocardiales</taxon>
        <taxon>Pseudonocardiaceae</taxon>
        <taxon>Actinokineospora</taxon>
    </lineage>
</organism>
<gene>
    <name evidence="9" type="ORF">SAMN05192558_101339</name>
</gene>
<evidence type="ECO:0000256" key="4">
    <source>
        <dbReference type="ARBA" id="ARBA00022801"/>
    </source>
</evidence>
<evidence type="ECO:0000313" key="10">
    <source>
        <dbReference type="Proteomes" id="UP000199651"/>
    </source>
</evidence>
<dbReference type="GO" id="GO:0005975">
    <property type="term" value="P:carbohydrate metabolic process"/>
    <property type="evidence" value="ECO:0007669"/>
    <property type="project" value="InterPro"/>
</dbReference>
<dbReference type="GO" id="GO:0030203">
    <property type="term" value="P:glycosaminoglycan metabolic process"/>
    <property type="evidence" value="ECO:0007669"/>
    <property type="project" value="TreeGrafter"/>
</dbReference>
<keyword evidence="10" id="KW-1185">Reference proteome</keyword>
<name>A0A1H0FF48_9PSEU</name>
<dbReference type="SUPFAM" id="SSF50370">
    <property type="entry name" value="Ricin B-like lectins"/>
    <property type="match status" value="1"/>
</dbReference>
<dbReference type="SUPFAM" id="SSF55545">
    <property type="entry name" value="beta-N-acetylhexosaminidase-like domain"/>
    <property type="match status" value="1"/>
</dbReference>
<proteinExistence type="inferred from homology"/>
<sequence>MRLARGLMALALIAPVLGGVSAVPAAAATSIGDVVPVPVSVAPAPGVTYTLPSTGRIHADTGATAVADRLAGLLRPSTGYALPVLAASGTPTDGIALLLSGADPSVGQEGYQLDVTAAAVTIRAKSAAGLFHGVQTLRQLLPVAVESATPQAGPWVVPGGRIIDYPRFAYRGAMLDVARHFQPVATVKRYIDQLALYKINYLHLHLTDDQGWRIVVDSWPRLATHGGSTQVGGGPGGYYTKAQYADIVAYAAARHIAIVPEIDMPGHTNAALASYAELNCDGVARQLYTGTAVGFSSLCVPKEITYTFINDVIRELSALSPGPYVHLGGDETAATSPADFTKFIERVQPIVTGNGRAVIGWHEIGSTAHSAGRVVQYWGTATSDSHVTSAVSKGAKVLMSPANKTYLDMKYNSSTPIGLSWAGYIEVRTAYDWNPGAHLTGVGESSVLGVEAPLWSETVVTQNHIDYLTFPRLPAIAEVGWSPWSTHNWDAFRLRLAAQGPRWSAMGIDYYPSTQIPWPSTGSAKSLVGQASGRCLDIPASNMANGTQPALWDCHGGANQKWTHTTASELRATVNGVTKCLDVNGGSTADGAVILLWDCHGGGNQKWTFNAAGQVVGQQSGKCLEPAGGATANGTAIRLATCRTTNNASQVFART</sequence>
<comment type="similarity">
    <text evidence="2">Belongs to the glycosyl hydrolase 20 family.</text>
</comment>
<dbReference type="EMBL" id="FNJB01000001">
    <property type="protein sequence ID" value="SDN93019.1"/>
    <property type="molecule type" value="Genomic_DNA"/>
</dbReference>
<dbReference type="InterPro" id="IPR035992">
    <property type="entry name" value="Ricin_B-like_lectins"/>
</dbReference>
<dbReference type="SMART" id="SM00458">
    <property type="entry name" value="RICIN"/>
    <property type="match status" value="1"/>
</dbReference>
<dbReference type="PROSITE" id="PS50231">
    <property type="entry name" value="RICIN_B_LECTIN"/>
    <property type="match status" value="1"/>
</dbReference>
<dbReference type="Pfam" id="PF02838">
    <property type="entry name" value="Glyco_hydro_20b"/>
    <property type="match status" value="1"/>
</dbReference>
<protein>
    <recommendedName>
        <fullName evidence="3">beta-N-acetylhexosaminidase</fullName>
        <ecNumber evidence="3">3.2.1.52</ecNumber>
    </recommendedName>
</protein>
<dbReference type="STRING" id="504798.SAMN05421871_103531"/>
<dbReference type="Proteomes" id="UP000199651">
    <property type="component" value="Unassembled WGS sequence"/>
</dbReference>
<feature type="active site" description="Proton donor" evidence="6">
    <location>
        <position position="331"/>
    </location>
</feature>
<dbReference type="SUPFAM" id="SSF51445">
    <property type="entry name" value="(Trans)glycosidases"/>
    <property type="match status" value="1"/>
</dbReference>
<dbReference type="Pfam" id="PF00728">
    <property type="entry name" value="Glyco_hydro_20"/>
    <property type="match status" value="2"/>
</dbReference>
<evidence type="ECO:0000256" key="5">
    <source>
        <dbReference type="ARBA" id="ARBA00023295"/>
    </source>
</evidence>
<dbReference type="EC" id="3.2.1.52" evidence="3"/>
<evidence type="ECO:0000259" key="8">
    <source>
        <dbReference type="SMART" id="SM00458"/>
    </source>
</evidence>
<accession>A0A1H0FF48</accession>
<evidence type="ECO:0000256" key="3">
    <source>
        <dbReference type="ARBA" id="ARBA00012663"/>
    </source>
</evidence>
<keyword evidence="7" id="KW-0732">Signal</keyword>
<dbReference type="InterPro" id="IPR015882">
    <property type="entry name" value="HEX_bac_N"/>
</dbReference>
<evidence type="ECO:0000256" key="6">
    <source>
        <dbReference type="PIRSR" id="PIRSR625705-1"/>
    </source>
</evidence>
<evidence type="ECO:0000256" key="2">
    <source>
        <dbReference type="ARBA" id="ARBA00006285"/>
    </source>
</evidence>
<evidence type="ECO:0000313" key="9">
    <source>
        <dbReference type="EMBL" id="SDN93019.1"/>
    </source>
</evidence>
<dbReference type="InterPro" id="IPR015883">
    <property type="entry name" value="Glyco_hydro_20_cat"/>
</dbReference>